<evidence type="ECO:0000313" key="1">
    <source>
        <dbReference type="EMBL" id="KAJ9653281.1"/>
    </source>
</evidence>
<sequence>MAAGFPYKHNNYDIIIIGGGTAGCVITTRLAEARSDLQILLLEAGGNHNDDPRVKTPGLVPQAIGDPNIDWNYHSVPQAELNGREIFLARGKGLGGSSLINFLGLVHPSKSGFDTWADIGNPGWDWASVLPYLKKFQTFHMPDEQIVRDFGLQNIDIQAQGTSGPIHASYQNEPHALDVAWINTFRNMGYDMKADTLSGRNIGGYQITASIDPVKRERSHAGEAYLERVRNTQNLNIVTNVLVDKVLFAVQDRTRASGVRFIHDGQEHVALASKEVILCAGAFGTPAILERSGVGNPNLLQALGIDVIMENENVGENLQDHLMCGASFELKDEIETADWFREPDYVQQALARYEKDRSGPLAGTTASFAYMPLLDEDEAAVSTFQKLIDQSFDTMLVNEAIPVAQRVSLEFTRRVLEDKNEASANFCALKSQAHPDHTEAKDIFSFLQSGNYITLFTALSHPLSRGSVHCGSSVPEADPRIDPAYYSHPLDAELMSRQVQLFEKIVQTEPMKSMLKPEGRRIPAWTRFDNLKETKKLIRHSCMSNQHPCGTCAMLPRNKGGVVDPRLRVYGVDGLRVCDASIMPIIPRCNLQSTVYTIAEKAADMFLEDLL</sequence>
<keyword evidence="2" id="KW-1185">Reference proteome</keyword>
<protein>
    <submittedName>
        <fullName evidence="1">Uncharacterized protein</fullName>
    </submittedName>
</protein>
<dbReference type="EMBL" id="JAPDRQ010000160">
    <property type="protein sequence ID" value="KAJ9653281.1"/>
    <property type="molecule type" value="Genomic_DNA"/>
</dbReference>
<accession>A0ACC2ZZS0</accession>
<evidence type="ECO:0000313" key="2">
    <source>
        <dbReference type="Proteomes" id="UP001172386"/>
    </source>
</evidence>
<gene>
    <name evidence="1" type="ORF">H2198_007525</name>
</gene>
<dbReference type="Proteomes" id="UP001172386">
    <property type="component" value="Unassembled WGS sequence"/>
</dbReference>
<reference evidence="1" key="1">
    <citation type="submission" date="2022-10" db="EMBL/GenBank/DDBJ databases">
        <title>Culturing micro-colonial fungi from biological soil crusts in the Mojave desert and describing Neophaeococcomyces mojavensis, and introducing the new genera and species Taxawa tesnikishii.</title>
        <authorList>
            <person name="Kurbessoian T."/>
            <person name="Stajich J.E."/>
        </authorList>
    </citation>
    <scope>NUCLEOTIDE SEQUENCE</scope>
    <source>
        <strain evidence="1">JES_112</strain>
    </source>
</reference>
<proteinExistence type="predicted"/>
<name>A0ACC2ZZS0_9EURO</name>
<comment type="caution">
    <text evidence="1">The sequence shown here is derived from an EMBL/GenBank/DDBJ whole genome shotgun (WGS) entry which is preliminary data.</text>
</comment>
<organism evidence="1 2">
    <name type="scientific">Neophaeococcomyces mojaviensis</name>
    <dbReference type="NCBI Taxonomy" id="3383035"/>
    <lineage>
        <taxon>Eukaryota</taxon>
        <taxon>Fungi</taxon>
        <taxon>Dikarya</taxon>
        <taxon>Ascomycota</taxon>
        <taxon>Pezizomycotina</taxon>
        <taxon>Eurotiomycetes</taxon>
        <taxon>Chaetothyriomycetidae</taxon>
        <taxon>Chaetothyriales</taxon>
        <taxon>Chaetothyriales incertae sedis</taxon>
        <taxon>Neophaeococcomyces</taxon>
    </lineage>
</organism>